<feature type="compositionally biased region" description="Low complexity" evidence="1">
    <location>
        <begin position="345"/>
        <end position="366"/>
    </location>
</feature>
<protein>
    <recommendedName>
        <fullName evidence="4">LuxR family transcriptional regulator</fullName>
    </recommendedName>
</protein>
<comment type="caution">
    <text evidence="2">The sequence shown here is derived from an EMBL/GenBank/DDBJ whole genome shotgun (WGS) entry which is preliminary data.</text>
</comment>
<dbReference type="Proteomes" id="UP001157109">
    <property type="component" value="Unassembled WGS sequence"/>
</dbReference>
<sequence>MRHALTSGLEEQSPPGTTDEALRLLAQARLRAVPPELALLLDVLAYLGRSRLRRLARLGIGPATVERAEDAGLVRTERTTCGLVVSWPHPYIGELRRSLLTPVRRLQVARRLWESKDASDDVVSLALWHRDGEIAPPPGLYLRAASRAMHNLDLPLALGLATDAVAAGDGAEASALLALLLVLCGRAGEADAHLASIVWSAPGDGGPDTVDPHALARLVALRSWCLNFALKRPRAATDVLDRATAALADGPGVVPVLAVQRAQQASFRGDPRETLAWTAMVIEDDEAPIDVVGAALQLRCAAQTLGVSSPVPSRAGGRRSPSTEPAAATTGPMRGRRPSRPSRRPSPSRVTCPVRVPSSPSASRPAGRPPGRPARWSGPCRRRSWRSSAGG</sequence>
<evidence type="ECO:0000313" key="3">
    <source>
        <dbReference type="Proteomes" id="UP001157109"/>
    </source>
</evidence>
<proteinExistence type="predicted"/>
<feature type="region of interest" description="Disordered" evidence="1">
    <location>
        <begin position="307"/>
        <end position="391"/>
    </location>
</feature>
<feature type="compositionally biased region" description="Basic residues" evidence="1">
    <location>
        <begin position="334"/>
        <end position="343"/>
    </location>
</feature>
<dbReference type="RefSeq" id="WP_284284145.1">
    <property type="nucleotide sequence ID" value="NZ_BSUJ01000001.1"/>
</dbReference>
<gene>
    <name evidence="2" type="ORF">GCM10025862_11390</name>
</gene>
<dbReference type="EMBL" id="BSUJ01000001">
    <property type="protein sequence ID" value="GMA19118.1"/>
    <property type="molecule type" value="Genomic_DNA"/>
</dbReference>
<evidence type="ECO:0000313" key="2">
    <source>
        <dbReference type="EMBL" id="GMA19118.1"/>
    </source>
</evidence>
<organism evidence="2 3">
    <name type="scientific">Arsenicicoccus piscis</name>
    <dbReference type="NCBI Taxonomy" id="673954"/>
    <lineage>
        <taxon>Bacteria</taxon>
        <taxon>Bacillati</taxon>
        <taxon>Actinomycetota</taxon>
        <taxon>Actinomycetes</taxon>
        <taxon>Micrococcales</taxon>
        <taxon>Intrasporangiaceae</taxon>
        <taxon>Arsenicicoccus</taxon>
    </lineage>
</organism>
<evidence type="ECO:0000256" key="1">
    <source>
        <dbReference type="SAM" id="MobiDB-lite"/>
    </source>
</evidence>
<name>A0ABQ6HN70_9MICO</name>
<evidence type="ECO:0008006" key="4">
    <source>
        <dbReference type="Google" id="ProtNLM"/>
    </source>
</evidence>
<keyword evidence="3" id="KW-1185">Reference proteome</keyword>
<reference evidence="3" key="1">
    <citation type="journal article" date="2019" name="Int. J. Syst. Evol. Microbiol.">
        <title>The Global Catalogue of Microorganisms (GCM) 10K type strain sequencing project: providing services to taxonomists for standard genome sequencing and annotation.</title>
        <authorList>
            <consortium name="The Broad Institute Genomics Platform"/>
            <consortium name="The Broad Institute Genome Sequencing Center for Infectious Disease"/>
            <person name="Wu L."/>
            <person name="Ma J."/>
        </authorList>
    </citation>
    <scope>NUCLEOTIDE SEQUENCE [LARGE SCALE GENOMIC DNA]</scope>
    <source>
        <strain evidence="3">NBRC 105830</strain>
    </source>
</reference>
<accession>A0ABQ6HN70</accession>